<dbReference type="InterPro" id="IPR053905">
    <property type="entry name" value="EF-G-like_DII"/>
</dbReference>
<dbReference type="SMART" id="SM00838">
    <property type="entry name" value="EFG_C"/>
    <property type="match status" value="1"/>
</dbReference>
<dbReference type="GO" id="GO:0032790">
    <property type="term" value="P:ribosome disassembly"/>
    <property type="evidence" value="ECO:0007669"/>
    <property type="project" value="TreeGrafter"/>
</dbReference>
<dbReference type="InterPro" id="IPR035647">
    <property type="entry name" value="EFG_III/V"/>
</dbReference>
<keyword evidence="2" id="KW-0547">Nucleotide-binding</keyword>
<evidence type="ECO:0000259" key="7">
    <source>
        <dbReference type="PROSITE" id="PS51722"/>
    </source>
</evidence>
<dbReference type="NCBIfam" id="TIGR00484">
    <property type="entry name" value="EF-G"/>
    <property type="match status" value="1"/>
</dbReference>
<dbReference type="InterPro" id="IPR031157">
    <property type="entry name" value="G_TR_CS"/>
</dbReference>
<dbReference type="CDD" id="cd01886">
    <property type="entry name" value="EF-G"/>
    <property type="match status" value="1"/>
</dbReference>
<dbReference type="CDD" id="cd03713">
    <property type="entry name" value="EFG_mtEFG_C"/>
    <property type="match status" value="1"/>
</dbReference>
<dbReference type="Gene3D" id="3.30.70.240">
    <property type="match status" value="1"/>
</dbReference>
<keyword evidence="5" id="KW-0496">Mitochondrion</keyword>
<dbReference type="InterPro" id="IPR000795">
    <property type="entry name" value="T_Tr_GTP-bd_dom"/>
</dbReference>
<comment type="similarity">
    <text evidence="1">Belongs to the TRAFAC class translation factor GTPase superfamily. Classic translation factor GTPase family. EF-G/EF-2 subfamily.</text>
</comment>
<evidence type="ECO:0000256" key="2">
    <source>
        <dbReference type="ARBA" id="ARBA00022741"/>
    </source>
</evidence>
<dbReference type="InterPro" id="IPR000640">
    <property type="entry name" value="EFG_V-like"/>
</dbReference>
<dbReference type="PRINTS" id="PR00315">
    <property type="entry name" value="ELONGATNFCT"/>
</dbReference>
<dbReference type="FunFam" id="3.30.70.240:FF:000001">
    <property type="entry name" value="Elongation factor G"/>
    <property type="match status" value="1"/>
</dbReference>
<dbReference type="SUPFAM" id="SSF54211">
    <property type="entry name" value="Ribosomal protein S5 domain 2-like"/>
    <property type="match status" value="1"/>
</dbReference>
<dbReference type="GO" id="GO:0005525">
    <property type="term" value="F:GTP binding"/>
    <property type="evidence" value="ECO:0007669"/>
    <property type="project" value="UniProtKB-KW"/>
</dbReference>
<sequence>MSWWCRPSLVRRPLLSLVASHRRRGLASLADAEAAMARIRNIGILAHIDAGKTTTTERMLFYAGAITRMGEVHDGDATMDFMPQERERGITIGSAAISFDWRDHQINLIDTPGHVDFTVEVERSVRVLDGAVAVLDGVAGVEAQTETVWEQADRYRVPRIAFINKLDREGASFERACASLEARFGVQTLRVQLPVGEEAEFEGVLDLVAMQLLKWTDKDGKQLQRLPLVNTSAGKMAELFARASEARQQLIERAADHDETLGEMFLMEEEIDADTLRAALRRIVSRRGSANEVVVTLCGSALKNKGVQPLLDAVVDYLPSPLDLSPFEAHLVAPRNAKKTAGPADALVASPSSAAVQSISRRASPDEPLCALAFKVKHDRQRGLVVFFRVYSGVLQNKAQLFNTSRDAKERITRLMLVNADDADEVDAISAGNIGAAVGLKHTFTGDTIVAAKDHHPSRDTLVLPGVQVPKPVFTCSVEAESSAKQKELDDALYFLQREDPSFVVTVDEETGQTLMSGMGELHLEIIKERLRTEYRLEPTIGAMRVAFLESISAPVDKTYVHDTMLGTDRQYAQVALRVTPLLEAVNEADGPSEAAEAAINNTITWRHGADKKLPHAFVLAIEDGLKAAFSRGVLSSNRLAFVGVEIDEDACAFDTDSNANAFRVAAALALKDALREATPRLLEPMMKLEVQAPDRCVGDVLSDLTSQRRAHIQEVGAPMGSDDSSARQGRSIVHAHVPLAHMVGYATLLRSKTQGEGSFSISFLQYVEVDPMTRDRLLGRPTASSLES</sequence>
<dbReference type="SUPFAM" id="SSF50447">
    <property type="entry name" value="Translation proteins"/>
    <property type="match status" value="1"/>
</dbReference>
<proteinExistence type="inferred from homology"/>
<evidence type="ECO:0000256" key="5">
    <source>
        <dbReference type="ARBA" id="ARBA00023128"/>
    </source>
</evidence>
<organism evidence="8 9">
    <name type="scientific">Pythium insidiosum</name>
    <name type="common">Pythiosis disease agent</name>
    <dbReference type="NCBI Taxonomy" id="114742"/>
    <lineage>
        <taxon>Eukaryota</taxon>
        <taxon>Sar</taxon>
        <taxon>Stramenopiles</taxon>
        <taxon>Oomycota</taxon>
        <taxon>Peronosporomycetes</taxon>
        <taxon>Pythiales</taxon>
        <taxon>Pythiaceae</taxon>
        <taxon>Pythium</taxon>
    </lineage>
</organism>
<dbReference type="InterPro" id="IPR005517">
    <property type="entry name" value="Transl_elong_EFG/EF2_IV"/>
</dbReference>
<dbReference type="Proteomes" id="UP001209570">
    <property type="component" value="Unassembled WGS sequence"/>
</dbReference>
<evidence type="ECO:0000313" key="9">
    <source>
        <dbReference type="Proteomes" id="UP001209570"/>
    </source>
</evidence>
<dbReference type="FunFam" id="3.40.50.300:FF:000514">
    <property type="entry name" value="Ribosome-releasing factor 2, mitochondrial"/>
    <property type="match status" value="1"/>
</dbReference>
<dbReference type="Pfam" id="PF14492">
    <property type="entry name" value="EFG_III"/>
    <property type="match status" value="1"/>
</dbReference>
<evidence type="ECO:0000256" key="3">
    <source>
        <dbReference type="ARBA" id="ARBA00022768"/>
    </source>
</evidence>
<accession>A0AAD5LB32</accession>
<dbReference type="Gene3D" id="3.30.230.10">
    <property type="match status" value="1"/>
</dbReference>
<dbReference type="Gene3D" id="3.40.50.300">
    <property type="entry name" value="P-loop containing nucleotide triphosphate hydrolases"/>
    <property type="match status" value="1"/>
</dbReference>
<dbReference type="Gene3D" id="3.30.70.870">
    <property type="entry name" value="Elongation Factor G (Translational Gtpase), domain 3"/>
    <property type="match status" value="1"/>
</dbReference>
<dbReference type="AlphaFoldDB" id="A0AAD5LB32"/>
<dbReference type="GO" id="GO:0005759">
    <property type="term" value="C:mitochondrial matrix"/>
    <property type="evidence" value="ECO:0007669"/>
    <property type="project" value="UniProtKB-ARBA"/>
</dbReference>
<dbReference type="SUPFAM" id="SSF52540">
    <property type="entry name" value="P-loop containing nucleoside triphosphate hydrolases"/>
    <property type="match status" value="1"/>
</dbReference>
<dbReference type="Pfam" id="PF22042">
    <property type="entry name" value="EF-G_D2"/>
    <property type="match status" value="1"/>
</dbReference>
<dbReference type="InterPro" id="IPR027417">
    <property type="entry name" value="P-loop_NTPase"/>
</dbReference>
<dbReference type="SUPFAM" id="SSF54980">
    <property type="entry name" value="EF-G C-terminal domain-like"/>
    <property type="match status" value="2"/>
</dbReference>
<evidence type="ECO:0000256" key="4">
    <source>
        <dbReference type="ARBA" id="ARBA00022917"/>
    </source>
</evidence>
<dbReference type="InterPro" id="IPR035649">
    <property type="entry name" value="EFG_V"/>
</dbReference>
<evidence type="ECO:0000256" key="1">
    <source>
        <dbReference type="ARBA" id="ARBA00005870"/>
    </source>
</evidence>
<dbReference type="PROSITE" id="PS51722">
    <property type="entry name" value="G_TR_2"/>
    <property type="match status" value="1"/>
</dbReference>
<keyword evidence="6" id="KW-0342">GTP-binding</keyword>
<dbReference type="InterPro" id="IPR041095">
    <property type="entry name" value="EFG_II"/>
</dbReference>
<evidence type="ECO:0000313" key="8">
    <source>
        <dbReference type="EMBL" id="KAJ0393833.1"/>
    </source>
</evidence>
<name>A0AAD5LB32_PYTIN</name>
<keyword evidence="9" id="KW-1185">Reference proteome</keyword>
<gene>
    <name evidence="8" type="ORF">P43SY_002993</name>
</gene>
<comment type="caution">
    <text evidence="8">The sequence shown here is derived from an EMBL/GenBank/DDBJ whole genome shotgun (WGS) entry which is preliminary data.</text>
</comment>
<dbReference type="GO" id="GO:0003924">
    <property type="term" value="F:GTPase activity"/>
    <property type="evidence" value="ECO:0007669"/>
    <property type="project" value="InterPro"/>
</dbReference>
<dbReference type="Pfam" id="PF00009">
    <property type="entry name" value="GTP_EFTU"/>
    <property type="match status" value="1"/>
</dbReference>
<dbReference type="InterPro" id="IPR009000">
    <property type="entry name" value="Transl_B-barrel_sf"/>
</dbReference>
<dbReference type="PANTHER" id="PTHR43261:SF1">
    <property type="entry name" value="RIBOSOME-RELEASING FACTOR 2, MITOCHONDRIAL"/>
    <property type="match status" value="1"/>
</dbReference>
<reference evidence="8" key="1">
    <citation type="submission" date="2021-12" db="EMBL/GenBank/DDBJ databases">
        <title>Prjna785345.</title>
        <authorList>
            <person name="Rujirawat T."/>
            <person name="Krajaejun T."/>
        </authorList>
    </citation>
    <scope>NUCLEOTIDE SEQUENCE</scope>
    <source>
        <strain evidence="8">Pi057C3</strain>
    </source>
</reference>
<dbReference type="Gene3D" id="2.40.30.10">
    <property type="entry name" value="Translation factors"/>
    <property type="match status" value="1"/>
</dbReference>
<dbReference type="PROSITE" id="PS00301">
    <property type="entry name" value="G_TR_1"/>
    <property type="match status" value="1"/>
</dbReference>
<dbReference type="Pfam" id="PF03764">
    <property type="entry name" value="EFG_IV"/>
    <property type="match status" value="1"/>
</dbReference>
<keyword evidence="3" id="KW-0251">Elongation factor</keyword>
<evidence type="ECO:0000256" key="6">
    <source>
        <dbReference type="ARBA" id="ARBA00023134"/>
    </source>
</evidence>
<dbReference type="PANTHER" id="PTHR43261">
    <property type="entry name" value="TRANSLATION ELONGATION FACTOR G-RELATED"/>
    <property type="match status" value="1"/>
</dbReference>
<dbReference type="NCBIfam" id="TIGR00231">
    <property type="entry name" value="small_GTP"/>
    <property type="match status" value="1"/>
</dbReference>
<feature type="domain" description="Tr-type G" evidence="7">
    <location>
        <begin position="37"/>
        <end position="322"/>
    </location>
</feature>
<dbReference type="GO" id="GO:0003746">
    <property type="term" value="F:translation elongation factor activity"/>
    <property type="evidence" value="ECO:0007669"/>
    <property type="project" value="UniProtKB-KW"/>
</dbReference>
<dbReference type="EMBL" id="JAKCXM010000457">
    <property type="protein sequence ID" value="KAJ0393833.1"/>
    <property type="molecule type" value="Genomic_DNA"/>
</dbReference>
<dbReference type="CDD" id="cd16262">
    <property type="entry name" value="EFG_III"/>
    <property type="match status" value="1"/>
</dbReference>
<dbReference type="Pfam" id="PF00679">
    <property type="entry name" value="EFG_C"/>
    <property type="match status" value="1"/>
</dbReference>
<dbReference type="SMART" id="SM00889">
    <property type="entry name" value="EFG_IV"/>
    <property type="match status" value="1"/>
</dbReference>
<dbReference type="InterPro" id="IPR004540">
    <property type="entry name" value="Transl_elong_EFG/EF2"/>
</dbReference>
<dbReference type="InterPro" id="IPR020568">
    <property type="entry name" value="Ribosomal_Su5_D2-typ_SF"/>
</dbReference>
<dbReference type="GO" id="GO:0032543">
    <property type="term" value="P:mitochondrial translation"/>
    <property type="evidence" value="ECO:0007669"/>
    <property type="project" value="TreeGrafter"/>
</dbReference>
<dbReference type="InterPro" id="IPR005225">
    <property type="entry name" value="Small_GTP-bd"/>
</dbReference>
<keyword evidence="4" id="KW-0648">Protein biosynthesis</keyword>
<protein>
    <recommendedName>
        <fullName evidence="7">Tr-type G domain-containing protein</fullName>
    </recommendedName>
</protein>
<dbReference type="InterPro" id="IPR014721">
    <property type="entry name" value="Ribsml_uS5_D2-typ_fold_subgr"/>
</dbReference>
<dbReference type="InterPro" id="IPR009022">
    <property type="entry name" value="EFG_III"/>
</dbReference>